<dbReference type="EMBL" id="MU276022">
    <property type="protein sequence ID" value="KAI0043346.1"/>
    <property type="molecule type" value="Genomic_DNA"/>
</dbReference>
<organism evidence="1 2">
    <name type="scientific">Auriscalpium vulgare</name>
    <dbReference type="NCBI Taxonomy" id="40419"/>
    <lineage>
        <taxon>Eukaryota</taxon>
        <taxon>Fungi</taxon>
        <taxon>Dikarya</taxon>
        <taxon>Basidiomycota</taxon>
        <taxon>Agaricomycotina</taxon>
        <taxon>Agaricomycetes</taxon>
        <taxon>Russulales</taxon>
        <taxon>Auriscalpiaceae</taxon>
        <taxon>Auriscalpium</taxon>
    </lineage>
</organism>
<comment type="caution">
    <text evidence="1">The sequence shown here is derived from an EMBL/GenBank/DDBJ whole genome shotgun (WGS) entry which is preliminary data.</text>
</comment>
<evidence type="ECO:0000313" key="2">
    <source>
        <dbReference type="Proteomes" id="UP000814033"/>
    </source>
</evidence>
<accession>A0ACB8RGN4</accession>
<gene>
    <name evidence="1" type="ORF">FA95DRAFT_1609463</name>
</gene>
<protein>
    <submittedName>
        <fullName evidence="1">Uncharacterized protein</fullName>
    </submittedName>
</protein>
<reference evidence="1" key="2">
    <citation type="journal article" date="2022" name="New Phytol.">
        <title>Evolutionary transition to the ectomycorrhizal habit in the genomes of a hyperdiverse lineage of mushroom-forming fungi.</title>
        <authorList>
            <person name="Looney B."/>
            <person name="Miyauchi S."/>
            <person name="Morin E."/>
            <person name="Drula E."/>
            <person name="Courty P.E."/>
            <person name="Kohler A."/>
            <person name="Kuo A."/>
            <person name="LaButti K."/>
            <person name="Pangilinan J."/>
            <person name="Lipzen A."/>
            <person name="Riley R."/>
            <person name="Andreopoulos W."/>
            <person name="He G."/>
            <person name="Johnson J."/>
            <person name="Nolan M."/>
            <person name="Tritt A."/>
            <person name="Barry K.W."/>
            <person name="Grigoriev I.V."/>
            <person name="Nagy L.G."/>
            <person name="Hibbett D."/>
            <person name="Henrissat B."/>
            <person name="Matheny P.B."/>
            <person name="Labbe J."/>
            <person name="Martin F.M."/>
        </authorList>
    </citation>
    <scope>NUCLEOTIDE SEQUENCE</scope>
    <source>
        <strain evidence="1">FP105234-sp</strain>
    </source>
</reference>
<evidence type="ECO:0000313" key="1">
    <source>
        <dbReference type="EMBL" id="KAI0043346.1"/>
    </source>
</evidence>
<dbReference type="Proteomes" id="UP000814033">
    <property type="component" value="Unassembled WGS sequence"/>
</dbReference>
<proteinExistence type="predicted"/>
<sequence length="352" mass="38372">MANRYGPMDQPARRASSALDPLGLLPFRRRINAENGKILEFSRIESCLVEWFWPVREDGARVPPSDLVNHRATHCFRGPSCLCSALDPDPNAFTEAAIFRARSGRLSGQWVAACANSVCHYFYVIERLYARQGLPIKRYPLRELGDVPPPPVTRGMDAPLLSLPSSAAPSPAPSSGSSTKENRAPKRSAAALNDDNDGSGASTSGRSSLARTSSGDSIFSTSSGSAASTSSGARAAQRRRIDLSGAFVATSASSSSRSTASTDTVASTPSGRLRLVRRNRRVPTPFIQLLKLDEFVDGGLSDREFGELFVQCQVCRRWMTERVYRSFHANFCVIDLTDEAEEREVIDLTHLD</sequence>
<name>A0ACB8RGN4_9AGAM</name>
<reference evidence="1" key="1">
    <citation type="submission" date="2021-02" db="EMBL/GenBank/DDBJ databases">
        <authorList>
            <consortium name="DOE Joint Genome Institute"/>
            <person name="Ahrendt S."/>
            <person name="Looney B.P."/>
            <person name="Miyauchi S."/>
            <person name="Morin E."/>
            <person name="Drula E."/>
            <person name="Courty P.E."/>
            <person name="Chicoki N."/>
            <person name="Fauchery L."/>
            <person name="Kohler A."/>
            <person name="Kuo A."/>
            <person name="Labutti K."/>
            <person name="Pangilinan J."/>
            <person name="Lipzen A."/>
            <person name="Riley R."/>
            <person name="Andreopoulos W."/>
            <person name="He G."/>
            <person name="Johnson J."/>
            <person name="Barry K.W."/>
            <person name="Grigoriev I.V."/>
            <person name="Nagy L."/>
            <person name="Hibbett D."/>
            <person name="Henrissat B."/>
            <person name="Matheny P.B."/>
            <person name="Labbe J."/>
            <person name="Martin F."/>
        </authorList>
    </citation>
    <scope>NUCLEOTIDE SEQUENCE</scope>
    <source>
        <strain evidence="1">FP105234-sp</strain>
    </source>
</reference>
<keyword evidence="2" id="KW-1185">Reference proteome</keyword>